<dbReference type="Gene3D" id="3.30.300.20">
    <property type="match status" value="1"/>
</dbReference>
<evidence type="ECO:0000313" key="3">
    <source>
        <dbReference type="Proteomes" id="UP001596138"/>
    </source>
</evidence>
<evidence type="ECO:0000313" key="2">
    <source>
        <dbReference type="EMBL" id="MFC6239518.1"/>
    </source>
</evidence>
<dbReference type="InterPro" id="IPR036102">
    <property type="entry name" value="OsmC/Ohrsf"/>
</dbReference>
<keyword evidence="3" id="KW-1185">Reference proteome</keyword>
<reference evidence="3" key="1">
    <citation type="journal article" date="2019" name="Int. J. Syst. Evol. Microbiol.">
        <title>The Global Catalogue of Microorganisms (GCM) 10K type strain sequencing project: providing services to taxonomists for standard genome sequencing and annotation.</title>
        <authorList>
            <consortium name="The Broad Institute Genomics Platform"/>
            <consortium name="The Broad Institute Genome Sequencing Center for Infectious Disease"/>
            <person name="Wu L."/>
            <person name="Ma J."/>
        </authorList>
    </citation>
    <scope>NUCLEOTIDE SEQUENCE [LARGE SCALE GENOMIC DNA]</scope>
    <source>
        <strain evidence="3">CGMCC 4.7317</strain>
    </source>
</reference>
<dbReference type="InterPro" id="IPR052707">
    <property type="entry name" value="OsmC_Ohr_Peroxiredoxin"/>
</dbReference>
<dbReference type="PANTHER" id="PTHR42830">
    <property type="entry name" value="OSMOTICALLY INDUCIBLE FAMILY PROTEIN"/>
    <property type="match status" value="1"/>
</dbReference>
<dbReference type="InterPro" id="IPR003718">
    <property type="entry name" value="OsmC/Ohr_fam"/>
</dbReference>
<name>A0ABW1T4C5_9ACTN</name>
<dbReference type="NCBIfam" id="TIGR03562">
    <property type="entry name" value="osmo_induc_OsmC"/>
    <property type="match status" value="1"/>
</dbReference>
<dbReference type="Pfam" id="PF02566">
    <property type="entry name" value="OsmC"/>
    <property type="match status" value="1"/>
</dbReference>
<dbReference type="SUPFAM" id="SSF82784">
    <property type="entry name" value="OsmC-like"/>
    <property type="match status" value="1"/>
</dbReference>
<dbReference type="Proteomes" id="UP001596138">
    <property type="component" value="Unassembled WGS sequence"/>
</dbReference>
<dbReference type="RefSeq" id="WP_386768838.1">
    <property type="nucleotide sequence ID" value="NZ_JBHSTI010000038.1"/>
</dbReference>
<organism evidence="2 3">
    <name type="scientific">Longivirga aurantiaca</name>
    <dbReference type="NCBI Taxonomy" id="1837743"/>
    <lineage>
        <taxon>Bacteria</taxon>
        <taxon>Bacillati</taxon>
        <taxon>Actinomycetota</taxon>
        <taxon>Actinomycetes</taxon>
        <taxon>Sporichthyales</taxon>
        <taxon>Sporichthyaceae</taxon>
        <taxon>Longivirga</taxon>
    </lineage>
</organism>
<dbReference type="EMBL" id="JBHSTI010000038">
    <property type="protein sequence ID" value="MFC6239518.1"/>
    <property type="molecule type" value="Genomic_DNA"/>
</dbReference>
<gene>
    <name evidence="2" type="ORF">ACFQGU_16715</name>
</gene>
<feature type="region of interest" description="Disordered" evidence="1">
    <location>
        <begin position="25"/>
        <end position="48"/>
    </location>
</feature>
<dbReference type="PANTHER" id="PTHR42830:SF1">
    <property type="entry name" value="OSMOTICALLY INDUCIBLE FAMILY PROTEIN"/>
    <property type="match status" value="1"/>
</dbReference>
<sequence>MPVRDASTSWTGDLMTGNGVVSLDSSDAGQFPVTFPRRAGEPEGQTSPEELVAAAHSACFAMSLSNELSKAGTPPTSLAASAEVTLDKNAAGQQAITKIVISVDGVVPGVDQARFAEAAATAKAGCIISRALAGVEDISVEATLLDA</sequence>
<dbReference type="InterPro" id="IPR015946">
    <property type="entry name" value="KH_dom-like_a/b"/>
</dbReference>
<dbReference type="InterPro" id="IPR019904">
    <property type="entry name" value="Peroxiredoxin_OsmC"/>
</dbReference>
<accession>A0ABW1T4C5</accession>
<proteinExistence type="predicted"/>
<protein>
    <submittedName>
        <fullName evidence="2">OsmC family peroxiredoxin</fullName>
    </submittedName>
</protein>
<comment type="caution">
    <text evidence="2">The sequence shown here is derived from an EMBL/GenBank/DDBJ whole genome shotgun (WGS) entry which is preliminary data.</text>
</comment>
<evidence type="ECO:0000256" key="1">
    <source>
        <dbReference type="SAM" id="MobiDB-lite"/>
    </source>
</evidence>